<dbReference type="EMBL" id="GBXM01080342">
    <property type="protein sequence ID" value="JAH28235.1"/>
    <property type="molecule type" value="Transcribed_RNA"/>
</dbReference>
<proteinExistence type="predicted"/>
<accession>A0A0E9RIG6</accession>
<name>A0A0E9RIG6_ANGAN</name>
<dbReference type="AlphaFoldDB" id="A0A0E9RIG6"/>
<reference evidence="1" key="1">
    <citation type="submission" date="2014-11" db="EMBL/GenBank/DDBJ databases">
        <authorList>
            <person name="Amaro Gonzalez C."/>
        </authorList>
    </citation>
    <scope>NUCLEOTIDE SEQUENCE</scope>
</reference>
<sequence>MCLQQQMLLKYEPKCLYLNCGFSCLPVPPLSVDV</sequence>
<evidence type="ECO:0000313" key="1">
    <source>
        <dbReference type="EMBL" id="JAH28235.1"/>
    </source>
</evidence>
<reference evidence="1" key="2">
    <citation type="journal article" date="2015" name="Fish Shellfish Immunol.">
        <title>Early steps in the European eel (Anguilla anguilla)-Vibrio vulnificus interaction in the gills: Role of the RtxA13 toxin.</title>
        <authorList>
            <person name="Callol A."/>
            <person name="Pajuelo D."/>
            <person name="Ebbesson L."/>
            <person name="Teles M."/>
            <person name="MacKenzie S."/>
            <person name="Amaro C."/>
        </authorList>
    </citation>
    <scope>NUCLEOTIDE SEQUENCE</scope>
</reference>
<protein>
    <submittedName>
        <fullName evidence="1">Uncharacterized protein</fullName>
    </submittedName>
</protein>
<organism evidence="1">
    <name type="scientific">Anguilla anguilla</name>
    <name type="common">European freshwater eel</name>
    <name type="synonym">Muraena anguilla</name>
    <dbReference type="NCBI Taxonomy" id="7936"/>
    <lineage>
        <taxon>Eukaryota</taxon>
        <taxon>Metazoa</taxon>
        <taxon>Chordata</taxon>
        <taxon>Craniata</taxon>
        <taxon>Vertebrata</taxon>
        <taxon>Euteleostomi</taxon>
        <taxon>Actinopterygii</taxon>
        <taxon>Neopterygii</taxon>
        <taxon>Teleostei</taxon>
        <taxon>Anguilliformes</taxon>
        <taxon>Anguillidae</taxon>
        <taxon>Anguilla</taxon>
    </lineage>
</organism>